<reference evidence="4" key="1">
    <citation type="submission" date="2023-08" db="EMBL/GenBank/DDBJ databases">
        <title>Black Yeasts Isolated from many extreme environments.</title>
        <authorList>
            <person name="Coleine C."/>
            <person name="Stajich J.E."/>
            <person name="Selbmann L."/>
        </authorList>
    </citation>
    <scope>NUCLEOTIDE SEQUENCE</scope>
    <source>
        <strain evidence="4">CCFEE 5401</strain>
    </source>
</reference>
<feature type="region of interest" description="Disordered" evidence="2">
    <location>
        <begin position="445"/>
        <end position="534"/>
    </location>
</feature>
<dbReference type="GO" id="GO:1990423">
    <property type="term" value="C:RZZ complex"/>
    <property type="evidence" value="ECO:0007669"/>
    <property type="project" value="TreeGrafter"/>
</dbReference>
<dbReference type="GO" id="GO:0006888">
    <property type="term" value="P:endoplasmic reticulum to Golgi vesicle-mediated transport"/>
    <property type="evidence" value="ECO:0007669"/>
    <property type="project" value="TreeGrafter"/>
</dbReference>
<feature type="coiled-coil region" evidence="1">
    <location>
        <begin position="31"/>
        <end position="90"/>
    </location>
</feature>
<evidence type="ECO:0000313" key="5">
    <source>
        <dbReference type="Proteomes" id="UP001310890"/>
    </source>
</evidence>
<dbReference type="GO" id="GO:0005737">
    <property type="term" value="C:cytoplasm"/>
    <property type="evidence" value="ECO:0007669"/>
    <property type="project" value="GOC"/>
</dbReference>
<accession>A0AAN7YRL0</accession>
<dbReference type="Gene3D" id="1.10.357.150">
    <property type="match status" value="1"/>
</dbReference>
<dbReference type="InterPro" id="IPR055148">
    <property type="entry name" value="ZW10_C_2"/>
</dbReference>
<dbReference type="PANTHER" id="PTHR12205:SF0">
    <property type="entry name" value="CENTROMERE_KINETOCHORE PROTEIN ZW10 HOMOLOG"/>
    <property type="match status" value="1"/>
</dbReference>
<proteinExistence type="predicted"/>
<dbReference type="EMBL" id="JAVRRL010000027">
    <property type="protein sequence ID" value="KAK5112922.1"/>
    <property type="molecule type" value="Genomic_DNA"/>
</dbReference>
<dbReference type="Proteomes" id="UP001310890">
    <property type="component" value="Unassembled WGS sequence"/>
</dbReference>
<evidence type="ECO:0000259" key="3">
    <source>
        <dbReference type="Pfam" id="PF22766"/>
    </source>
</evidence>
<dbReference type="PANTHER" id="PTHR12205">
    <property type="entry name" value="CENTROMERE/KINETOCHORE PROTEIN ZW10"/>
    <property type="match status" value="1"/>
</dbReference>
<dbReference type="Pfam" id="PF22766">
    <property type="entry name" value="ZW10_C2"/>
    <property type="match status" value="1"/>
</dbReference>
<dbReference type="InterPro" id="IPR046362">
    <property type="entry name" value="Zw10/DSL1_C_sf"/>
</dbReference>
<gene>
    <name evidence="4" type="ORF">LTR62_003744</name>
</gene>
<feature type="domain" description="ZW10 C-terminal helical" evidence="3">
    <location>
        <begin position="687"/>
        <end position="833"/>
    </location>
</feature>
<organism evidence="4 5">
    <name type="scientific">Meristemomyces frigidus</name>
    <dbReference type="NCBI Taxonomy" id="1508187"/>
    <lineage>
        <taxon>Eukaryota</taxon>
        <taxon>Fungi</taxon>
        <taxon>Dikarya</taxon>
        <taxon>Ascomycota</taxon>
        <taxon>Pezizomycotina</taxon>
        <taxon>Dothideomycetes</taxon>
        <taxon>Dothideomycetidae</taxon>
        <taxon>Mycosphaerellales</taxon>
        <taxon>Teratosphaeriaceae</taxon>
        <taxon>Meristemomyces</taxon>
    </lineage>
</organism>
<comment type="caution">
    <text evidence="4">The sequence shown here is derived from an EMBL/GenBank/DDBJ whole genome shotgun (WGS) entry which is preliminary data.</text>
</comment>
<protein>
    <recommendedName>
        <fullName evidence="3">ZW10 C-terminal helical domain-containing protein</fullName>
    </recommendedName>
</protein>
<dbReference type="GO" id="GO:0007094">
    <property type="term" value="P:mitotic spindle assembly checkpoint signaling"/>
    <property type="evidence" value="ECO:0007669"/>
    <property type="project" value="TreeGrafter"/>
</dbReference>
<evidence type="ECO:0000256" key="1">
    <source>
        <dbReference type="SAM" id="Coils"/>
    </source>
</evidence>
<dbReference type="AlphaFoldDB" id="A0AAN7YRL0"/>
<name>A0AAN7YRL0_9PEZI</name>
<feature type="coiled-coil region" evidence="1">
    <location>
        <begin position="140"/>
        <end position="167"/>
    </location>
</feature>
<keyword evidence="1" id="KW-0175">Coiled coil</keyword>
<feature type="compositionally biased region" description="Acidic residues" evidence="2">
    <location>
        <begin position="466"/>
        <end position="475"/>
    </location>
</feature>
<sequence>MAVDAVTPAVLQYIDHNAFPDVDVEAANLGTDILANLLKELRQEQNKVKDEIRTLSKDTAPDVDTWIVRAKELQEDIVRSRDTARQIVAEHEAGRKRKAQAEDTRRKVQLLEHEVLYEETLAATLEHVRFVNGALDVVQREAVASNLKECLRRLEEAEESIGGLEGVRETKAWGLLQVRAMQLRDGLGQAATECWGRLIRVDYEARRVTVKETDTDPAVSKETASIIDMNVVVEVVKGLGLFEGLVQKLSKDLERTIFRSCLVTGEREPSMCVSVSDKTLSCSARQSDTTYDEVFGDLTKAVDFLATKLPTSVTVLLSQTLVQAFSNRLEDQWLEPAVPLGVEEMPAFQSVLGHVQHLTEVIDGHKWHGTRQLHDWVDNAPGTWLTKRREAVLGDVRNLVFAGLRQTKTVERVETQMVTKEDHQALQGTGEQADDEWDTAWDEAEDEAKTHNVHATASEPTKVADDETGAWDTDEVAEKPVGGTEVGEDEGEAWGWGDDEQHPPSPEMSRKAQPASPPKTAGPLEHTGSQQEREMTLRETFTVTAVPDGVVELIQQIISDAQILAKPAYADSPIFPAATALYTIPTLALAIYRATAPTAYSRLPTGNMLIYNDATHLSSRLRTWQATEPPSSRLRLDNDVAALETFAKRAYTSEMESQRTILRDLLDGAQGFSSVTKPPFKQEAEDAVDQTVHRLRDVHRQWTPVLSASALHQSLGSLLSTITTKIIAEICDLGDIGEEDSHQLRHLMDLVSETKEIFTQQKENGESADLTFIYCPNWLKFQYLAEILESSLADIKFLWFEGELSLEFEGEEVLELIEGLFADSEIRRRAIGEIRRSGK</sequence>
<evidence type="ECO:0000313" key="4">
    <source>
        <dbReference type="EMBL" id="KAK5112922.1"/>
    </source>
</evidence>
<evidence type="ECO:0000256" key="2">
    <source>
        <dbReference type="SAM" id="MobiDB-lite"/>
    </source>
</evidence>